<dbReference type="InterPro" id="IPR036249">
    <property type="entry name" value="Thioredoxin-like_sf"/>
</dbReference>
<dbReference type="SUPFAM" id="SSF52833">
    <property type="entry name" value="Thioredoxin-like"/>
    <property type="match status" value="2"/>
</dbReference>
<dbReference type="EMBL" id="JBHPBY010000106">
    <property type="protein sequence ID" value="MFC1850540.1"/>
    <property type="molecule type" value="Genomic_DNA"/>
</dbReference>
<organism evidence="2 3">
    <name type="scientific">candidate division CSSED10-310 bacterium</name>
    <dbReference type="NCBI Taxonomy" id="2855610"/>
    <lineage>
        <taxon>Bacteria</taxon>
        <taxon>Bacteria division CSSED10-310</taxon>
    </lineage>
</organism>
<proteinExistence type="predicted"/>
<dbReference type="Pfam" id="PF13192">
    <property type="entry name" value="Thioredoxin_3"/>
    <property type="match status" value="1"/>
</dbReference>
<accession>A0ABV6YWG0</accession>
<dbReference type="InterPro" id="IPR011903">
    <property type="entry name" value="TON_0319-like"/>
</dbReference>
<dbReference type="PANTHER" id="PTHR37170">
    <property type="entry name" value="GLUTAREDOXIN-RELATED"/>
    <property type="match status" value="1"/>
</dbReference>
<gene>
    <name evidence="2" type="ORF">ACFL27_10145</name>
</gene>
<protein>
    <submittedName>
        <fullName evidence="2">Thioredoxin family protein</fullName>
    </submittedName>
</protein>
<evidence type="ECO:0000313" key="2">
    <source>
        <dbReference type="EMBL" id="MFC1850540.1"/>
    </source>
</evidence>
<reference evidence="2 3" key="1">
    <citation type="submission" date="2024-09" db="EMBL/GenBank/DDBJ databases">
        <title>Laminarin stimulates single cell rates of sulfate reduction while oxygen inhibits transcriptomic activity in coastal marine sediment.</title>
        <authorList>
            <person name="Lindsay M."/>
            <person name="Orcutt B."/>
            <person name="Emerson D."/>
            <person name="Stepanauskas R."/>
            <person name="D'Angelo T."/>
        </authorList>
    </citation>
    <scope>NUCLEOTIDE SEQUENCE [LARGE SCALE GENOMIC DNA]</scope>
    <source>
        <strain evidence="2">SAG AM-311-K15</strain>
    </source>
</reference>
<dbReference type="CDD" id="cd02973">
    <property type="entry name" value="TRX_GRX_like"/>
    <property type="match status" value="1"/>
</dbReference>
<dbReference type="Proteomes" id="UP001594351">
    <property type="component" value="Unassembled WGS sequence"/>
</dbReference>
<dbReference type="NCBIfam" id="TIGR02187">
    <property type="entry name" value="PDO_seleno_TRX"/>
    <property type="match status" value="1"/>
</dbReference>
<name>A0ABV6YWG0_UNCC1</name>
<sequence length="232" mass="25964">MKWLKEEDSKNVKETLDALKNAVTIIFFTQEIECSFCRETREVLTEISELSENVTLKTYNFVMDELEAKKYGVDKIPAIIITDAAGKDYGIHFYGIPAGYEFVSLLSAIKVIGNEETGLQKQTLDKISTINEPIHIQVFVTPTCPYCPTAVETAHKLAYQSDYIKADMVEASEFAPLTNKYNVFGVPKIIVNETTHFEGALPEAMFIDGVIKALQDKPKPSLKDKLKKIVSG</sequence>
<feature type="domain" description="Thioredoxin-like fold" evidence="1">
    <location>
        <begin position="135"/>
        <end position="211"/>
    </location>
</feature>
<dbReference type="InterPro" id="IPR012336">
    <property type="entry name" value="Thioredoxin-like_fold"/>
</dbReference>
<dbReference type="PANTHER" id="PTHR37170:SF1">
    <property type="entry name" value="GLUTAREDOXIN-LIKE PROTEIN"/>
    <property type="match status" value="1"/>
</dbReference>
<dbReference type="Gene3D" id="3.40.30.10">
    <property type="entry name" value="Glutaredoxin"/>
    <property type="match status" value="2"/>
</dbReference>
<comment type="caution">
    <text evidence="2">The sequence shown here is derived from an EMBL/GenBank/DDBJ whole genome shotgun (WGS) entry which is preliminary data.</text>
</comment>
<evidence type="ECO:0000313" key="3">
    <source>
        <dbReference type="Proteomes" id="UP001594351"/>
    </source>
</evidence>
<dbReference type="PROSITE" id="PS51354">
    <property type="entry name" value="GLUTAREDOXIN_2"/>
    <property type="match status" value="1"/>
</dbReference>
<keyword evidence="3" id="KW-1185">Reference proteome</keyword>
<evidence type="ECO:0000259" key="1">
    <source>
        <dbReference type="Pfam" id="PF13192"/>
    </source>
</evidence>